<accession>A0A1G8D015</accession>
<evidence type="ECO:0000313" key="1">
    <source>
        <dbReference type="EMBL" id="SDH51116.1"/>
    </source>
</evidence>
<dbReference type="PROSITE" id="PS51257">
    <property type="entry name" value="PROKAR_LIPOPROTEIN"/>
    <property type="match status" value="1"/>
</dbReference>
<proteinExistence type="predicted"/>
<dbReference type="EMBL" id="FNDQ01000005">
    <property type="protein sequence ID" value="SDH51116.1"/>
    <property type="molecule type" value="Genomic_DNA"/>
</dbReference>
<sequence length="167" mass="18780">MKNQVILGLLLSGTIVVGCNKKGDSVDVKALEGIESTNLETHPEILSTEEIDIGAEEIDEVKLNMIYEQTVEMYKDNLGEKKQEVKKMTSKEVDAVIDEYMAICNKQSEYIAVDGLEDAKVFQEMGENVTKMGQIIEKMSYALPKMDKEDGKKWVKAWLKGIEIAEK</sequence>
<evidence type="ECO:0000313" key="2">
    <source>
        <dbReference type="Proteomes" id="UP000243588"/>
    </source>
</evidence>
<dbReference type="Proteomes" id="UP000243588">
    <property type="component" value="Unassembled WGS sequence"/>
</dbReference>
<name>A0A1G8D015_9FLAO</name>
<reference evidence="2" key="1">
    <citation type="submission" date="2016-10" db="EMBL/GenBank/DDBJ databases">
        <authorList>
            <person name="Varghese N."/>
            <person name="Submissions S."/>
        </authorList>
    </citation>
    <scope>NUCLEOTIDE SEQUENCE [LARGE SCALE GENOMIC DNA]</scope>
    <source>
        <strain evidence="2">DSM 23313</strain>
    </source>
</reference>
<gene>
    <name evidence="1" type="ORF">SAMN05421818_10599</name>
</gene>
<dbReference type="AlphaFoldDB" id="A0A1G8D015"/>
<dbReference type="RefSeq" id="WP_090406673.1">
    <property type="nucleotide sequence ID" value="NZ_FNDQ01000005.1"/>
</dbReference>
<protein>
    <submittedName>
        <fullName evidence="1">Mycolic acid cyclopropane synthetase</fullName>
    </submittedName>
</protein>
<keyword evidence="2" id="KW-1185">Reference proteome</keyword>
<organism evidence="1 2">
    <name type="scientific">Myroides phaeus</name>
    <dbReference type="NCBI Taxonomy" id="702745"/>
    <lineage>
        <taxon>Bacteria</taxon>
        <taxon>Pseudomonadati</taxon>
        <taxon>Bacteroidota</taxon>
        <taxon>Flavobacteriia</taxon>
        <taxon>Flavobacteriales</taxon>
        <taxon>Flavobacteriaceae</taxon>
        <taxon>Myroides</taxon>
    </lineage>
</organism>